<evidence type="ECO:0000256" key="2">
    <source>
        <dbReference type="SAM" id="Phobius"/>
    </source>
</evidence>
<feature type="domain" description="Septum formation-related" evidence="3">
    <location>
        <begin position="134"/>
        <end position="223"/>
    </location>
</feature>
<reference evidence="4 5" key="1">
    <citation type="submission" date="2019-03" db="EMBL/GenBank/DDBJ databases">
        <title>Genome Sequencing and Assembly of Various Microbes Isolated from Partially Reclaimed Soil and Acid Mine Drainage (AMD) Site.</title>
        <authorList>
            <person name="Steinbock B."/>
            <person name="Bechtold R."/>
            <person name="Sevigny J.L."/>
            <person name="Thomas D."/>
            <person name="Cuthill L.R."/>
            <person name="Aveiro Johannsen E.J."/>
            <person name="Thomas K."/>
            <person name="Ghosh A."/>
        </authorList>
    </citation>
    <scope>NUCLEOTIDE SEQUENCE [LARGE SCALE GENOMIC DNA]</scope>
    <source>
        <strain evidence="4 5">S-A1</strain>
    </source>
</reference>
<protein>
    <recommendedName>
        <fullName evidence="3">Septum formation-related domain-containing protein</fullName>
    </recommendedName>
</protein>
<evidence type="ECO:0000256" key="1">
    <source>
        <dbReference type="SAM" id="MobiDB-lite"/>
    </source>
</evidence>
<keyword evidence="2" id="KW-0472">Membrane</keyword>
<name>A0A4V3B1Y1_9MICC</name>
<gene>
    <name evidence="4" type="ORF">E2R57_07280</name>
</gene>
<sequence length="239" mass="25113">MNHQDVPPKPASPPTAGLPKVPAQNPAAQNPAAGPNPAPAPPPASVTWSRPLPEPEQPPSRRVRPGTQRTLWKVLFGVVLLAVVGGLVWLAMWLNSGAGSEEARGNPGVLETSATPRATPLPLPREGVQPGEYALGDCFADFDPEALASRMVPCDAAHSAQLVAVFRYPDSEAYPGAETLKAKALEACQAAKLGPAANEYQLNFQRSFPSSTSWDSGDRRVDCYVTAPGGNVINASVLP</sequence>
<organism evidence="4 5">
    <name type="scientific">Arthrobacter nitrophenolicus</name>
    <dbReference type="NCBI Taxonomy" id="683150"/>
    <lineage>
        <taxon>Bacteria</taxon>
        <taxon>Bacillati</taxon>
        <taxon>Actinomycetota</taxon>
        <taxon>Actinomycetes</taxon>
        <taxon>Micrococcales</taxon>
        <taxon>Micrococcaceae</taxon>
        <taxon>Arthrobacter</taxon>
    </lineage>
</organism>
<feature type="transmembrane region" description="Helical" evidence="2">
    <location>
        <begin position="71"/>
        <end position="94"/>
    </location>
</feature>
<feature type="region of interest" description="Disordered" evidence="1">
    <location>
        <begin position="1"/>
        <end position="65"/>
    </location>
</feature>
<dbReference type="AlphaFoldDB" id="A0A4V3B1Y1"/>
<dbReference type="Proteomes" id="UP000294621">
    <property type="component" value="Unassembled WGS sequence"/>
</dbReference>
<dbReference type="RefSeq" id="WP_133347751.1">
    <property type="nucleotide sequence ID" value="NZ_SMZQ01000003.1"/>
</dbReference>
<dbReference type="STRING" id="683150.G205_22216"/>
<dbReference type="EMBL" id="SMZQ01000003">
    <property type="protein sequence ID" value="TDL38738.1"/>
    <property type="molecule type" value="Genomic_DNA"/>
</dbReference>
<evidence type="ECO:0000313" key="5">
    <source>
        <dbReference type="Proteomes" id="UP000294621"/>
    </source>
</evidence>
<feature type="compositionally biased region" description="Pro residues" evidence="1">
    <location>
        <begin position="34"/>
        <end position="44"/>
    </location>
</feature>
<comment type="caution">
    <text evidence="4">The sequence shown here is derived from an EMBL/GenBank/DDBJ whole genome shotgun (WGS) entry which is preliminary data.</text>
</comment>
<accession>A0A4V3B1Y1</accession>
<keyword evidence="2" id="KW-1133">Transmembrane helix</keyword>
<dbReference type="Pfam" id="PF13845">
    <property type="entry name" value="Septum_form"/>
    <property type="match status" value="1"/>
</dbReference>
<dbReference type="InterPro" id="IPR026004">
    <property type="entry name" value="Septum_form"/>
</dbReference>
<feature type="region of interest" description="Disordered" evidence="1">
    <location>
        <begin position="100"/>
        <end position="123"/>
    </location>
</feature>
<evidence type="ECO:0000259" key="3">
    <source>
        <dbReference type="Pfam" id="PF13845"/>
    </source>
</evidence>
<keyword evidence="2" id="KW-0812">Transmembrane</keyword>
<evidence type="ECO:0000313" key="4">
    <source>
        <dbReference type="EMBL" id="TDL38738.1"/>
    </source>
</evidence>
<feature type="compositionally biased region" description="Low complexity" evidence="1">
    <location>
        <begin position="22"/>
        <end position="33"/>
    </location>
</feature>
<dbReference type="OrthoDB" id="3628931at2"/>
<proteinExistence type="predicted"/>